<dbReference type="SMART" id="SM00054">
    <property type="entry name" value="EFh"/>
    <property type="match status" value="4"/>
</dbReference>
<dbReference type="InterPro" id="IPR002048">
    <property type="entry name" value="EF_hand_dom"/>
</dbReference>
<dbReference type="Pfam" id="PF13499">
    <property type="entry name" value="EF-hand_7"/>
    <property type="match status" value="2"/>
</dbReference>
<dbReference type="CDD" id="cd00051">
    <property type="entry name" value="EFh"/>
    <property type="match status" value="1"/>
</dbReference>
<feature type="domain" description="EF-hand" evidence="3">
    <location>
        <begin position="104"/>
        <end position="139"/>
    </location>
</feature>
<reference evidence="4 5" key="1">
    <citation type="journal article" date="2020" name="Nat. Food">
        <title>A phased Vanilla planifolia genome enables genetic improvement of flavour and production.</title>
        <authorList>
            <person name="Hasing T."/>
            <person name="Tang H."/>
            <person name="Brym M."/>
            <person name="Khazi F."/>
            <person name="Huang T."/>
            <person name="Chambers A.H."/>
        </authorList>
    </citation>
    <scope>NUCLEOTIDE SEQUENCE [LARGE SCALE GENOMIC DNA]</scope>
    <source>
        <tissue evidence="4">Leaf</tissue>
    </source>
</reference>
<feature type="domain" description="EF-hand" evidence="3">
    <location>
        <begin position="140"/>
        <end position="175"/>
    </location>
</feature>
<dbReference type="Gene3D" id="1.10.238.10">
    <property type="entry name" value="EF-hand"/>
    <property type="match status" value="2"/>
</dbReference>
<keyword evidence="1" id="KW-0677">Repeat</keyword>
<gene>
    <name evidence="4" type="ORF">HPP92_016033</name>
</gene>
<protein>
    <recommendedName>
        <fullName evidence="3">EF-hand domain-containing protein</fullName>
    </recommendedName>
</protein>
<sequence length="230" mass="25601">MFLSIGRGSQVLGLVLEKPIPVPTICSISIMCAACIVAHTCHGQGYANLQEVLFPLLERDYCENMSEEEMAGLKEMFKMIDTDNSGQITFEELKDGLQRVGANLKESEISALMEAADIDNSGTIDYGEFIAATLHLNKVEREDNLFAAFQYFDKDGSGYITQDELQNACEEFGMVDIRLEELIREVDQNNDGRIDYNEFVAMMHHGNVGLGIKGQQNKLSFGLREALKLG</sequence>
<dbReference type="EMBL" id="JADCNM010000008">
    <property type="protein sequence ID" value="KAG0471487.1"/>
    <property type="molecule type" value="Genomic_DNA"/>
</dbReference>
<organism evidence="4 5">
    <name type="scientific">Vanilla planifolia</name>
    <name type="common">Vanilla</name>
    <dbReference type="NCBI Taxonomy" id="51239"/>
    <lineage>
        <taxon>Eukaryota</taxon>
        <taxon>Viridiplantae</taxon>
        <taxon>Streptophyta</taxon>
        <taxon>Embryophyta</taxon>
        <taxon>Tracheophyta</taxon>
        <taxon>Spermatophyta</taxon>
        <taxon>Magnoliopsida</taxon>
        <taxon>Liliopsida</taxon>
        <taxon>Asparagales</taxon>
        <taxon>Orchidaceae</taxon>
        <taxon>Vanilloideae</taxon>
        <taxon>Vanilleae</taxon>
        <taxon>Vanilla</taxon>
    </lineage>
</organism>
<accession>A0A835URN7</accession>
<dbReference type="FunFam" id="1.10.238.10:FF:000086">
    <property type="entry name" value="calcium-dependent protein kinase SK5"/>
    <property type="match status" value="1"/>
</dbReference>
<dbReference type="SUPFAM" id="SSF47473">
    <property type="entry name" value="EF-hand"/>
    <property type="match status" value="1"/>
</dbReference>
<dbReference type="GO" id="GO:0005509">
    <property type="term" value="F:calcium ion binding"/>
    <property type="evidence" value="ECO:0007669"/>
    <property type="project" value="InterPro"/>
</dbReference>
<feature type="domain" description="EF-hand" evidence="3">
    <location>
        <begin position="68"/>
        <end position="103"/>
    </location>
</feature>
<feature type="domain" description="EF-hand" evidence="3">
    <location>
        <begin position="178"/>
        <end position="209"/>
    </location>
</feature>
<dbReference type="OrthoDB" id="685992at2759"/>
<proteinExistence type="predicted"/>
<name>A0A835URN7_VANPL</name>
<dbReference type="PROSITE" id="PS00018">
    <property type="entry name" value="EF_HAND_1"/>
    <property type="match status" value="4"/>
</dbReference>
<evidence type="ECO:0000259" key="3">
    <source>
        <dbReference type="PROSITE" id="PS50222"/>
    </source>
</evidence>
<dbReference type="InterPro" id="IPR050145">
    <property type="entry name" value="Centrin_CML-like"/>
</dbReference>
<evidence type="ECO:0000313" key="4">
    <source>
        <dbReference type="EMBL" id="KAG0471487.1"/>
    </source>
</evidence>
<comment type="caution">
    <text evidence="4">The sequence shown here is derived from an EMBL/GenBank/DDBJ whole genome shotgun (WGS) entry which is preliminary data.</text>
</comment>
<evidence type="ECO:0000256" key="2">
    <source>
        <dbReference type="ARBA" id="ARBA00022837"/>
    </source>
</evidence>
<dbReference type="PANTHER" id="PTHR23050">
    <property type="entry name" value="CALCIUM BINDING PROTEIN"/>
    <property type="match status" value="1"/>
</dbReference>
<dbReference type="AlphaFoldDB" id="A0A835URN7"/>
<dbReference type="InterPro" id="IPR011992">
    <property type="entry name" value="EF-hand-dom_pair"/>
</dbReference>
<keyword evidence="2" id="KW-0106">Calcium</keyword>
<dbReference type="Proteomes" id="UP000639772">
    <property type="component" value="Unassembled WGS sequence"/>
</dbReference>
<dbReference type="PROSITE" id="PS50222">
    <property type="entry name" value="EF_HAND_2"/>
    <property type="match status" value="4"/>
</dbReference>
<dbReference type="InterPro" id="IPR018247">
    <property type="entry name" value="EF_Hand_1_Ca_BS"/>
</dbReference>
<evidence type="ECO:0000313" key="5">
    <source>
        <dbReference type="Proteomes" id="UP000639772"/>
    </source>
</evidence>
<evidence type="ECO:0000256" key="1">
    <source>
        <dbReference type="ARBA" id="ARBA00022737"/>
    </source>
</evidence>